<dbReference type="GO" id="GO:0004156">
    <property type="term" value="F:dihydropteroate synthase activity"/>
    <property type="evidence" value="ECO:0007669"/>
    <property type="project" value="UniProtKB-EC"/>
</dbReference>
<comment type="similarity">
    <text evidence="4">Belongs to the DHPS family.</text>
</comment>
<dbReference type="InterPro" id="IPR000489">
    <property type="entry name" value="Pterin-binding_dom"/>
</dbReference>
<evidence type="ECO:0000256" key="5">
    <source>
        <dbReference type="ARBA" id="ARBA00012458"/>
    </source>
</evidence>
<dbReference type="PROSITE" id="PS50972">
    <property type="entry name" value="PTERIN_BINDING"/>
    <property type="match status" value="1"/>
</dbReference>
<keyword evidence="14" id="KW-1185">Reference proteome</keyword>
<dbReference type="PROSITE" id="PS00793">
    <property type="entry name" value="DHPS_2"/>
    <property type="match status" value="1"/>
</dbReference>
<evidence type="ECO:0000259" key="12">
    <source>
        <dbReference type="PROSITE" id="PS50972"/>
    </source>
</evidence>
<dbReference type="CDD" id="cd00739">
    <property type="entry name" value="DHPS"/>
    <property type="match status" value="1"/>
</dbReference>
<comment type="catalytic activity">
    <reaction evidence="1">
        <text>(7,8-dihydropterin-6-yl)methyl diphosphate + 4-aminobenzoate = 7,8-dihydropteroate + diphosphate</text>
        <dbReference type="Rhea" id="RHEA:19949"/>
        <dbReference type="ChEBI" id="CHEBI:17836"/>
        <dbReference type="ChEBI" id="CHEBI:17839"/>
        <dbReference type="ChEBI" id="CHEBI:33019"/>
        <dbReference type="ChEBI" id="CHEBI:72950"/>
        <dbReference type="EC" id="2.5.1.15"/>
    </reaction>
</comment>
<dbReference type="Gene3D" id="3.20.20.20">
    <property type="entry name" value="Dihydropteroate synthase-like"/>
    <property type="match status" value="1"/>
</dbReference>
<gene>
    <name evidence="13" type="primary">folP</name>
    <name evidence="13" type="ORF">JNE38_01175</name>
</gene>
<evidence type="ECO:0000256" key="1">
    <source>
        <dbReference type="ARBA" id="ARBA00000012"/>
    </source>
</evidence>
<protein>
    <recommendedName>
        <fullName evidence="6">Dihydropteroate synthase</fullName>
        <ecNumber evidence="5">2.5.1.15</ecNumber>
    </recommendedName>
    <alternativeName>
        <fullName evidence="11">Dihydropteroate pyrophosphorylase</fullName>
    </alternativeName>
</protein>
<comment type="pathway">
    <text evidence="3">Cofactor biosynthesis; tetrahydrofolate biosynthesis; 7,8-dihydrofolate from 2-amino-4-hydroxy-6-hydroxymethyl-7,8-dihydropteridine diphosphate and 4-aminobenzoate: step 1/2.</text>
</comment>
<dbReference type="NCBIfam" id="TIGR01496">
    <property type="entry name" value="DHPS"/>
    <property type="match status" value="1"/>
</dbReference>
<dbReference type="Proteomes" id="UP000596248">
    <property type="component" value="Chromosome"/>
</dbReference>
<evidence type="ECO:0000256" key="9">
    <source>
        <dbReference type="ARBA" id="ARBA00022842"/>
    </source>
</evidence>
<dbReference type="EC" id="2.5.1.15" evidence="5"/>
<evidence type="ECO:0000256" key="10">
    <source>
        <dbReference type="ARBA" id="ARBA00022909"/>
    </source>
</evidence>
<sequence length="398" mass="43760">MRYNPFLIHAATREELAAELSKRGVTPGEIDRLARLDASTRIHLENLTEEEAGVLRQGMLSVGGEAIVAGQPGKANRHTAFLMSTRSQLGALLERLTERGALLHTVSAEIREVLAAPERLFERRELVCGRHVLPLGERTLIMGILNVTPDSFSDGGKFVDLDQAVARARAMVEAGADLIDIGGESTRPGSVPVDEAEELDRVLPVIRILSQELSVPLSIDTYKPEVADRAIQAGAHIINDIWGARRDRRMAEVAARHGVPIILMHNREDTDYQDFFADYVRDLRESVEIARSAGVWPDKIVLDPGIGFVKSLEQNLETMRRLDDLVALGYPVLLATSRKRMIGHVLDTPVDERVEGTAATVALGVTKGCHMVRVHDVKEMKRVAKMMDAMLRGGISVG</sequence>
<comment type="cofactor">
    <cofactor evidence="2">
        <name>Mg(2+)</name>
        <dbReference type="ChEBI" id="CHEBI:18420"/>
    </cofactor>
</comment>
<evidence type="ECO:0000313" key="13">
    <source>
        <dbReference type="EMBL" id="QRG67870.1"/>
    </source>
</evidence>
<accession>A0ABX7FSC3</accession>
<dbReference type="EMBL" id="CP069127">
    <property type="protein sequence ID" value="QRG67870.1"/>
    <property type="molecule type" value="Genomic_DNA"/>
</dbReference>
<name>A0ABX7FSC3_BRECH</name>
<dbReference type="InterPro" id="IPR006390">
    <property type="entry name" value="DHP_synth_dom"/>
</dbReference>
<evidence type="ECO:0000256" key="8">
    <source>
        <dbReference type="ARBA" id="ARBA00022723"/>
    </source>
</evidence>
<keyword evidence="9" id="KW-0460">Magnesium</keyword>
<keyword evidence="7 13" id="KW-0808">Transferase</keyword>
<organism evidence="13 14">
    <name type="scientific">Brevibacillus choshinensis</name>
    <dbReference type="NCBI Taxonomy" id="54911"/>
    <lineage>
        <taxon>Bacteria</taxon>
        <taxon>Bacillati</taxon>
        <taxon>Bacillota</taxon>
        <taxon>Bacilli</taxon>
        <taxon>Bacillales</taxon>
        <taxon>Paenibacillaceae</taxon>
        <taxon>Brevibacillus</taxon>
    </lineage>
</organism>
<evidence type="ECO:0000256" key="2">
    <source>
        <dbReference type="ARBA" id="ARBA00001946"/>
    </source>
</evidence>
<dbReference type="PANTHER" id="PTHR20941">
    <property type="entry name" value="FOLATE SYNTHESIS PROTEINS"/>
    <property type="match status" value="1"/>
</dbReference>
<keyword evidence="8" id="KW-0479">Metal-binding</keyword>
<reference evidence="13 14" key="1">
    <citation type="submission" date="2021-01" db="EMBL/GenBank/DDBJ databases">
        <title>Identification of strong promoters based on the transcriptome of Brevibacillus choshinensis.</title>
        <authorList>
            <person name="Yao D."/>
            <person name="Zhang K."/>
            <person name="Wu J."/>
        </authorList>
    </citation>
    <scope>NUCLEOTIDE SEQUENCE [LARGE SCALE GENOMIC DNA]</scope>
    <source>
        <strain evidence="13 14">HPD31-SP3</strain>
    </source>
</reference>
<feature type="domain" description="Pterin-binding" evidence="12">
    <location>
        <begin position="139"/>
        <end position="385"/>
    </location>
</feature>
<proteinExistence type="inferred from homology"/>
<dbReference type="SUPFAM" id="SSF51717">
    <property type="entry name" value="Dihydropteroate synthetase-like"/>
    <property type="match status" value="1"/>
</dbReference>
<dbReference type="InterPro" id="IPR045031">
    <property type="entry name" value="DHP_synth-like"/>
</dbReference>
<evidence type="ECO:0000256" key="11">
    <source>
        <dbReference type="ARBA" id="ARBA00030193"/>
    </source>
</evidence>
<evidence type="ECO:0000313" key="14">
    <source>
        <dbReference type="Proteomes" id="UP000596248"/>
    </source>
</evidence>
<dbReference type="PANTHER" id="PTHR20941:SF1">
    <property type="entry name" value="FOLIC ACID SYNTHESIS PROTEIN FOL1"/>
    <property type="match status" value="1"/>
</dbReference>
<evidence type="ECO:0000256" key="6">
    <source>
        <dbReference type="ARBA" id="ARBA00016919"/>
    </source>
</evidence>
<keyword evidence="10" id="KW-0289">Folate biosynthesis</keyword>
<evidence type="ECO:0000256" key="7">
    <source>
        <dbReference type="ARBA" id="ARBA00022679"/>
    </source>
</evidence>
<evidence type="ECO:0000256" key="3">
    <source>
        <dbReference type="ARBA" id="ARBA00004763"/>
    </source>
</evidence>
<evidence type="ECO:0000256" key="4">
    <source>
        <dbReference type="ARBA" id="ARBA00009503"/>
    </source>
</evidence>
<dbReference type="Pfam" id="PF00809">
    <property type="entry name" value="Pterin_bind"/>
    <property type="match status" value="1"/>
</dbReference>
<dbReference type="PROSITE" id="PS00792">
    <property type="entry name" value="DHPS_1"/>
    <property type="match status" value="1"/>
</dbReference>
<dbReference type="InterPro" id="IPR011005">
    <property type="entry name" value="Dihydropteroate_synth-like_sf"/>
</dbReference>